<dbReference type="InterPro" id="IPR053136">
    <property type="entry name" value="UTP_pyrophosphatase-like"/>
</dbReference>
<dbReference type="AlphaFoldDB" id="A0A1B1YXP6"/>
<dbReference type="KEGG" id="gbi:PG2T_08990"/>
<dbReference type="STRING" id="1810504.PG2T_08990"/>
<dbReference type="PANTHER" id="PTHR30399:SF1">
    <property type="entry name" value="UTP PYROPHOSPHATASE"/>
    <property type="match status" value="1"/>
</dbReference>
<dbReference type="EMBL" id="CP014671">
    <property type="protein sequence ID" value="ANX05571.1"/>
    <property type="molecule type" value="Genomic_DNA"/>
</dbReference>
<evidence type="ECO:0000313" key="2">
    <source>
        <dbReference type="EMBL" id="ANX05571.1"/>
    </source>
</evidence>
<feature type="domain" description="YgjP-like metallopeptidase" evidence="1">
    <location>
        <begin position="1"/>
        <end position="189"/>
    </location>
</feature>
<keyword evidence="3" id="KW-1185">Reference proteome</keyword>
<dbReference type="Proteomes" id="UP000092952">
    <property type="component" value="Chromosome"/>
</dbReference>
<protein>
    <submittedName>
        <fullName evidence="2">Metal-dependent hydrolase</fullName>
    </submittedName>
</protein>
<proteinExistence type="predicted"/>
<dbReference type="CDD" id="cd07344">
    <property type="entry name" value="M48_yhfN_like"/>
    <property type="match status" value="1"/>
</dbReference>
<gene>
    <name evidence="2" type="ORF">PG2T_08990</name>
</gene>
<reference evidence="3" key="1">
    <citation type="submission" date="2016-03" db="EMBL/GenBank/DDBJ databases">
        <title>Complete genome sequence of Solimmundus cernigliae, representing a novel lineage of polycyclic aromatic hydrocarbon degraders within the Gammaproteobacteria.</title>
        <authorList>
            <person name="Singleton D.R."/>
            <person name="Dickey A.N."/>
            <person name="Scholl E.H."/>
            <person name="Wright F.A."/>
            <person name="Aitken M.D."/>
        </authorList>
    </citation>
    <scope>NUCLEOTIDE SEQUENCE [LARGE SCALE GENOMIC DNA]</scope>
    <source>
        <strain evidence="3">TR3.2</strain>
    </source>
</reference>
<dbReference type="InterPro" id="IPR002725">
    <property type="entry name" value="YgjP-like_metallopeptidase"/>
</dbReference>
<dbReference type="Pfam" id="PF01863">
    <property type="entry name" value="YgjP-like"/>
    <property type="match status" value="1"/>
</dbReference>
<dbReference type="PANTHER" id="PTHR30399">
    <property type="entry name" value="UNCHARACTERIZED PROTEIN YGJP"/>
    <property type="match status" value="1"/>
</dbReference>
<evidence type="ECO:0000313" key="3">
    <source>
        <dbReference type="Proteomes" id="UP000092952"/>
    </source>
</evidence>
<dbReference type="Gene3D" id="3.30.2010.10">
    <property type="entry name" value="Metalloproteases ('zincins'), catalytic domain"/>
    <property type="match status" value="1"/>
</dbReference>
<accession>A0A1B1YXP6</accession>
<name>A0A1B1YXP6_9GAMM</name>
<organism evidence="2 3">
    <name type="scientific">Immundisolibacter cernigliae</name>
    <dbReference type="NCBI Taxonomy" id="1810504"/>
    <lineage>
        <taxon>Bacteria</taxon>
        <taxon>Pseudomonadati</taxon>
        <taxon>Pseudomonadota</taxon>
        <taxon>Gammaproteobacteria</taxon>
        <taxon>Immundisolibacterales</taxon>
        <taxon>Immundisolibacteraceae</taxon>
        <taxon>Immundisolibacter</taxon>
    </lineage>
</organism>
<evidence type="ECO:0000259" key="1">
    <source>
        <dbReference type="Pfam" id="PF01863"/>
    </source>
</evidence>
<sequence length="199" mass="23537">MDEEAVRLAVVSRMGWIRRQQAEFGQQDRQSQREFVTGESHYFQGRRYRLDVADHDGPPSVWLANNTTMALRVRAGTDTAKREAVLQRWYRARLNEQLSPLIAKWAPKVGVAVAEVRIKQMKTRWGSCNAQAGRIWLNLELAKKPALCLEYILVHELVHLLERHHNERFRELMDRLMPQWRLYREVLNRAPLAHEDWPY</sequence>
<dbReference type="GO" id="GO:0016787">
    <property type="term" value="F:hydrolase activity"/>
    <property type="evidence" value="ECO:0007669"/>
    <property type="project" value="UniProtKB-KW"/>
</dbReference>
<keyword evidence="2" id="KW-0378">Hydrolase</keyword>
<dbReference type="InParanoid" id="A0A1B1YXP6"/>